<accession>A0ABP8NAU6</accession>
<name>A0ABP8NAU6_9BACT</name>
<dbReference type="PANTHER" id="PTHR34203:SF15">
    <property type="entry name" value="SLL1173 PROTEIN"/>
    <property type="match status" value="1"/>
</dbReference>
<dbReference type="PANTHER" id="PTHR34203">
    <property type="entry name" value="METHYLTRANSFERASE, FKBM FAMILY PROTEIN"/>
    <property type="match status" value="1"/>
</dbReference>
<keyword evidence="3" id="KW-1185">Reference proteome</keyword>
<dbReference type="SUPFAM" id="SSF53335">
    <property type="entry name" value="S-adenosyl-L-methionine-dependent methyltransferases"/>
    <property type="match status" value="1"/>
</dbReference>
<reference evidence="3" key="1">
    <citation type="journal article" date="2019" name="Int. J. Syst. Evol. Microbiol.">
        <title>The Global Catalogue of Microorganisms (GCM) 10K type strain sequencing project: providing services to taxonomists for standard genome sequencing and annotation.</title>
        <authorList>
            <consortium name="The Broad Institute Genomics Platform"/>
            <consortium name="The Broad Institute Genome Sequencing Center for Infectious Disease"/>
            <person name="Wu L."/>
            <person name="Ma J."/>
        </authorList>
    </citation>
    <scope>NUCLEOTIDE SEQUENCE [LARGE SCALE GENOMIC DNA]</scope>
    <source>
        <strain evidence="3">JCM 32105</strain>
    </source>
</reference>
<dbReference type="InterPro" id="IPR006342">
    <property type="entry name" value="FkbM_mtfrase"/>
</dbReference>
<sequence>MPYERELQKLMRAKKILSLLPRRLRPRAAMLLYDYKRPDLAGIDITVPLQHMDLQCRINTKDLIGWELFFFGAYEPTTDHVLIQHVKTGDVVLEAGCHVGTETLLLAKLVGDEGHVYGFEPHPHSYSMLCDNIALNGLANVTAHNAAVGEASGDVRFNIFPQGHHNPGRSGRSVITDETREIVVQQYTIDAFVAENGIKRVDLLKMDIQGSEPDALKGAAATIATHRPMIYTEAIQKYADTGALYEAITAYGYTIYLARDKALMPIRSAAEVQNGNWLCRYER</sequence>
<dbReference type="Proteomes" id="UP001500067">
    <property type="component" value="Unassembled WGS sequence"/>
</dbReference>
<proteinExistence type="predicted"/>
<dbReference type="Gene3D" id="3.40.50.150">
    <property type="entry name" value="Vaccinia Virus protein VP39"/>
    <property type="match status" value="1"/>
</dbReference>
<gene>
    <name evidence="2" type="ORF">GCM10023093_09260</name>
</gene>
<dbReference type="EMBL" id="BAABFA010000007">
    <property type="protein sequence ID" value="GAA4462513.1"/>
    <property type="molecule type" value="Genomic_DNA"/>
</dbReference>
<dbReference type="NCBIfam" id="TIGR01444">
    <property type="entry name" value="fkbM_fam"/>
    <property type="match status" value="1"/>
</dbReference>
<evidence type="ECO:0000313" key="3">
    <source>
        <dbReference type="Proteomes" id="UP001500067"/>
    </source>
</evidence>
<organism evidence="2 3">
    <name type="scientific">Nemorincola caseinilytica</name>
    <dbReference type="NCBI Taxonomy" id="2054315"/>
    <lineage>
        <taxon>Bacteria</taxon>
        <taxon>Pseudomonadati</taxon>
        <taxon>Bacteroidota</taxon>
        <taxon>Chitinophagia</taxon>
        <taxon>Chitinophagales</taxon>
        <taxon>Chitinophagaceae</taxon>
        <taxon>Nemorincola</taxon>
    </lineage>
</organism>
<comment type="caution">
    <text evidence="2">The sequence shown here is derived from an EMBL/GenBank/DDBJ whole genome shotgun (WGS) entry which is preliminary data.</text>
</comment>
<dbReference type="InterPro" id="IPR052514">
    <property type="entry name" value="SAM-dependent_MTase"/>
</dbReference>
<feature type="domain" description="Methyltransferase FkbM" evidence="1">
    <location>
        <begin position="96"/>
        <end position="253"/>
    </location>
</feature>
<evidence type="ECO:0000313" key="2">
    <source>
        <dbReference type="EMBL" id="GAA4462513.1"/>
    </source>
</evidence>
<evidence type="ECO:0000259" key="1">
    <source>
        <dbReference type="Pfam" id="PF05050"/>
    </source>
</evidence>
<dbReference type="Pfam" id="PF05050">
    <property type="entry name" value="Methyltransf_21"/>
    <property type="match status" value="1"/>
</dbReference>
<dbReference type="InterPro" id="IPR029063">
    <property type="entry name" value="SAM-dependent_MTases_sf"/>
</dbReference>
<protein>
    <recommendedName>
        <fullName evidence="1">Methyltransferase FkbM domain-containing protein</fullName>
    </recommendedName>
</protein>